<protein>
    <submittedName>
        <fullName evidence="1">Uncharacterized protein</fullName>
    </submittedName>
</protein>
<reference evidence="1 2" key="1">
    <citation type="journal article" date="2013" name="PLoS ONE">
        <title>Assembly-driven community genomics of a hypersaline microbial ecosystem.</title>
        <authorList>
            <person name="Podell S."/>
            <person name="Ugalde J.A."/>
            <person name="Narasingarao P."/>
            <person name="Banfield J.F."/>
            <person name="Heidelberg K.B."/>
            <person name="Allen E.E."/>
        </authorList>
    </citation>
    <scope>NUCLEOTIDE SEQUENCE [LARGE SCALE GENOMIC DNA]</scope>
    <source>
        <strain evidence="2">J07HQW2</strain>
    </source>
</reference>
<gene>
    <name evidence="1" type="ORF">J07HQW2_03835</name>
</gene>
<name>U1N389_9EURY</name>
<dbReference type="RefSeq" id="WP_021056810.1">
    <property type="nucleotide sequence ID" value="NZ_KE356561.1"/>
</dbReference>
<evidence type="ECO:0000313" key="2">
    <source>
        <dbReference type="Proteomes" id="UP000030710"/>
    </source>
</evidence>
<sequence length="43" mass="4686">MEVNKGASGGSYFKYEFNGDEDVAADVLESESQVDQIIGHYAD</sequence>
<dbReference type="STRING" id="1238425.J07HQW2_03835"/>
<evidence type="ECO:0000313" key="1">
    <source>
        <dbReference type="EMBL" id="ERG97349.1"/>
    </source>
</evidence>
<accession>U1N389</accession>
<proteinExistence type="predicted"/>
<dbReference type="EMBL" id="KE356561">
    <property type="protein sequence ID" value="ERG97349.1"/>
    <property type="molecule type" value="Genomic_DNA"/>
</dbReference>
<organism evidence="1 2">
    <name type="scientific">Haloquadratum walsbyi J07HQW2</name>
    <dbReference type="NCBI Taxonomy" id="1238425"/>
    <lineage>
        <taxon>Archaea</taxon>
        <taxon>Methanobacteriati</taxon>
        <taxon>Methanobacteriota</taxon>
        <taxon>Stenosarchaea group</taxon>
        <taxon>Halobacteria</taxon>
        <taxon>Halobacteriales</taxon>
        <taxon>Haloferacaceae</taxon>
        <taxon>Haloquadratum</taxon>
    </lineage>
</organism>
<dbReference type="AlphaFoldDB" id="U1N389"/>
<dbReference type="Proteomes" id="UP000030710">
    <property type="component" value="Unassembled WGS sequence"/>
</dbReference>
<dbReference type="eggNOG" id="arCOG00467">
    <property type="taxonomic scope" value="Archaea"/>
</dbReference>
<dbReference type="HOGENOM" id="CLU_3227765_0_0_2"/>